<dbReference type="Gene3D" id="2.40.50.140">
    <property type="entry name" value="Nucleic acid-binding proteins"/>
    <property type="match status" value="3"/>
</dbReference>
<gene>
    <name evidence="5" type="ordered locus">Os08g0522100</name>
</gene>
<protein>
    <recommendedName>
        <fullName evidence="1">ATP-dependent DNA helicase</fullName>
        <ecNumber evidence="1">5.6.2.3</ecNumber>
    </recommendedName>
</protein>
<accession>Q0J4B7</accession>
<dbReference type="InterPro" id="IPR010285">
    <property type="entry name" value="DNA_helicase_pif1-like_DEAD"/>
</dbReference>
<dbReference type="GO" id="GO:0016887">
    <property type="term" value="F:ATP hydrolysis activity"/>
    <property type="evidence" value="ECO:0007669"/>
    <property type="project" value="RHEA"/>
</dbReference>
<evidence type="ECO:0000313" key="5">
    <source>
        <dbReference type="EMBL" id="BAF24192.1"/>
    </source>
</evidence>
<dbReference type="Proteomes" id="UP000000763">
    <property type="component" value="Chromosome 8"/>
</dbReference>
<dbReference type="CDD" id="cd04481">
    <property type="entry name" value="RPA1_DBD_B_like"/>
    <property type="match status" value="1"/>
</dbReference>
<dbReference type="InterPro" id="IPR047192">
    <property type="entry name" value="Euk_RPA1_DBD_C"/>
</dbReference>
<dbReference type="CDD" id="cd04476">
    <property type="entry name" value="RPA1_DBD_C"/>
    <property type="match status" value="1"/>
</dbReference>
<feature type="region of interest" description="Disordered" evidence="2">
    <location>
        <begin position="1555"/>
        <end position="1578"/>
    </location>
</feature>
<keyword evidence="1" id="KW-0227">DNA damage</keyword>
<dbReference type="Pfam" id="PF05970">
    <property type="entry name" value="PIF1"/>
    <property type="match status" value="1"/>
</dbReference>
<organism evidence="5 6">
    <name type="scientific">Oryza sativa subsp. japonica</name>
    <name type="common">Rice</name>
    <dbReference type="NCBI Taxonomy" id="39947"/>
    <lineage>
        <taxon>Eukaryota</taxon>
        <taxon>Viridiplantae</taxon>
        <taxon>Streptophyta</taxon>
        <taxon>Embryophyta</taxon>
        <taxon>Tracheophyta</taxon>
        <taxon>Spermatophyta</taxon>
        <taxon>Magnoliopsida</taxon>
        <taxon>Liliopsida</taxon>
        <taxon>Poales</taxon>
        <taxon>Poaceae</taxon>
        <taxon>BOP clade</taxon>
        <taxon>Oryzoideae</taxon>
        <taxon>Oryzeae</taxon>
        <taxon>Oryzinae</taxon>
        <taxon>Oryza</taxon>
        <taxon>Oryza sativa</taxon>
    </lineage>
</organism>
<reference evidence="6" key="2">
    <citation type="journal article" date="2008" name="Nucleic Acids Res.">
        <title>The rice annotation project database (RAP-DB): 2008 update.</title>
        <authorList>
            <consortium name="The rice annotation project (RAP)"/>
        </authorList>
    </citation>
    <scope>GENOME REANNOTATION</scope>
    <source>
        <strain evidence="6">cv. Nipponbare</strain>
    </source>
</reference>
<comment type="cofactor">
    <cofactor evidence="1">
        <name>Mg(2+)</name>
        <dbReference type="ChEBI" id="CHEBI:18420"/>
    </cofactor>
</comment>
<evidence type="ECO:0000256" key="2">
    <source>
        <dbReference type="SAM" id="MobiDB-lite"/>
    </source>
</evidence>
<dbReference type="InterPro" id="IPR012340">
    <property type="entry name" value="NA-bd_OB-fold"/>
</dbReference>
<reference evidence="5 6" key="1">
    <citation type="journal article" date="2005" name="Nature">
        <title>The map-based sequence of the rice genome.</title>
        <authorList>
            <consortium name="International rice genome sequencing project (IRGSP)"/>
            <person name="Matsumoto T."/>
            <person name="Wu J."/>
            <person name="Kanamori H."/>
            <person name="Katayose Y."/>
            <person name="Fujisawa M."/>
            <person name="Namiki N."/>
            <person name="Mizuno H."/>
            <person name="Yamamoto K."/>
            <person name="Antonio B.A."/>
            <person name="Baba T."/>
            <person name="Sakata K."/>
            <person name="Nagamura Y."/>
            <person name="Aoki H."/>
            <person name="Arikawa K."/>
            <person name="Arita K."/>
            <person name="Bito T."/>
            <person name="Chiden Y."/>
            <person name="Fujitsuka N."/>
            <person name="Fukunaka R."/>
            <person name="Hamada M."/>
            <person name="Harada C."/>
            <person name="Hayashi A."/>
            <person name="Hijishita S."/>
            <person name="Honda M."/>
            <person name="Hosokawa S."/>
            <person name="Ichikawa Y."/>
            <person name="Idonuma A."/>
            <person name="Iijima M."/>
            <person name="Ikeda M."/>
            <person name="Ikeno M."/>
            <person name="Ito K."/>
            <person name="Ito S."/>
            <person name="Ito T."/>
            <person name="Ito Y."/>
            <person name="Ito Y."/>
            <person name="Iwabuchi A."/>
            <person name="Kamiya K."/>
            <person name="Karasawa W."/>
            <person name="Kurita K."/>
            <person name="Katagiri S."/>
            <person name="Kikuta A."/>
            <person name="Kobayashi H."/>
            <person name="Kobayashi N."/>
            <person name="Machita K."/>
            <person name="Maehara T."/>
            <person name="Masukawa M."/>
            <person name="Mizubayashi T."/>
            <person name="Mukai Y."/>
            <person name="Nagasaki H."/>
            <person name="Nagata Y."/>
            <person name="Naito S."/>
            <person name="Nakashima M."/>
            <person name="Nakama Y."/>
            <person name="Nakamichi Y."/>
            <person name="Nakamura M."/>
            <person name="Meguro A."/>
            <person name="Negishi M."/>
            <person name="Ohta I."/>
            <person name="Ohta T."/>
            <person name="Okamoto M."/>
            <person name="Ono N."/>
            <person name="Saji S."/>
            <person name="Sakaguchi M."/>
            <person name="Sakai K."/>
            <person name="Shibata M."/>
            <person name="Shimokawa T."/>
            <person name="Song J."/>
            <person name="Takazaki Y."/>
            <person name="Terasawa K."/>
            <person name="Tsugane M."/>
            <person name="Tsuji K."/>
            <person name="Ueda S."/>
            <person name="Waki K."/>
            <person name="Yamagata H."/>
            <person name="Yamamoto M."/>
            <person name="Yamamoto S."/>
            <person name="Yamane H."/>
            <person name="Yoshiki S."/>
            <person name="Yoshihara R."/>
            <person name="Yukawa K."/>
            <person name="Zhong H."/>
            <person name="Yano M."/>
            <person name="Yuan Q."/>
            <person name="Ouyang S."/>
            <person name="Liu J."/>
            <person name="Jones K.M."/>
            <person name="Gansberger K."/>
            <person name="Moffat K."/>
            <person name="Hill J."/>
            <person name="Bera J."/>
            <person name="Fadrosh D."/>
            <person name="Jin S."/>
            <person name="Johri S."/>
            <person name="Kim M."/>
            <person name="Overton L."/>
            <person name="Reardon M."/>
            <person name="Tsitrin T."/>
            <person name="Vuong H."/>
            <person name="Weaver B."/>
            <person name="Ciecko A."/>
            <person name="Tallon L."/>
            <person name="Jackson J."/>
            <person name="Pai G."/>
            <person name="Aken S.V."/>
            <person name="Utterback T."/>
            <person name="Reidmuller S."/>
            <person name="Feldblyum T."/>
            <person name="Hsiao J."/>
            <person name="Zismann V."/>
            <person name="Iobst S."/>
            <person name="de Vazeille A.R."/>
            <person name="Buell C.R."/>
            <person name="Ying K."/>
            <person name="Li Y."/>
            <person name="Lu T."/>
            <person name="Huang Y."/>
            <person name="Zhao Q."/>
            <person name="Feng Q."/>
            <person name="Zhang L."/>
            <person name="Zhu J."/>
            <person name="Weng Q."/>
            <person name="Mu J."/>
            <person name="Lu Y."/>
            <person name="Fan D."/>
            <person name="Liu Y."/>
            <person name="Guan J."/>
            <person name="Zhang Y."/>
            <person name="Yu S."/>
            <person name="Liu X."/>
            <person name="Zhang Y."/>
            <person name="Hong G."/>
            <person name="Han B."/>
            <person name="Choisne N."/>
            <person name="Demange N."/>
            <person name="Orjeda G."/>
            <person name="Samain S."/>
            <person name="Cattolico L."/>
            <person name="Pelletier E."/>
            <person name="Couloux A."/>
            <person name="Segurens B."/>
            <person name="Wincker P."/>
            <person name="D'Hont A."/>
            <person name="Scarpelli C."/>
            <person name="Weissenbach J."/>
            <person name="Salanoubat M."/>
            <person name="Quetier F."/>
            <person name="Yu Y."/>
            <person name="Kim H.R."/>
            <person name="Rambo T."/>
            <person name="Currie J."/>
            <person name="Collura K."/>
            <person name="Luo M."/>
            <person name="Yang T."/>
            <person name="Ammiraju J.S.S."/>
            <person name="Engler F."/>
            <person name="Soderlund C."/>
            <person name="Wing R.A."/>
            <person name="Palmer L.E."/>
            <person name="de la Bastide M."/>
            <person name="Spiegel L."/>
            <person name="Nascimento L."/>
            <person name="Zutavern T."/>
            <person name="O'Shaughnessy A."/>
            <person name="Dike S."/>
            <person name="Dedhia N."/>
            <person name="Preston R."/>
            <person name="Balija V."/>
            <person name="McCombie W.R."/>
            <person name="Chow T."/>
            <person name="Chen H."/>
            <person name="Chung M."/>
            <person name="Chen C."/>
            <person name="Shaw J."/>
            <person name="Wu H."/>
            <person name="Hsiao K."/>
            <person name="Chao Y."/>
            <person name="Chu M."/>
            <person name="Cheng C."/>
            <person name="Hour A."/>
            <person name="Lee P."/>
            <person name="Lin S."/>
            <person name="Lin Y."/>
            <person name="Liou J."/>
            <person name="Liu S."/>
            <person name="Hsing Y."/>
            <person name="Raghuvanshi S."/>
            <person name="Mohanty A."/>
            <person name="Bharti A.K."/>
            <person name="Gaur A."/>
            <person name="Gupta V."/>
            <person name="Kumar D."/>
            <person name="Ravi V."/>
            <person name="Vij S."/>
            <person name="Kapur A."/>
            <person name="Khurana P."/>
            <person name="Khurana P."/>
            <person name="Khurana J.P."/>
            <person name="Tyagi A.K."/>
            <person name="Gaikwad K."/>
            <person name="Singh A."/>
            <person name="Dalal V."/>
            <person name="Srivastava S."/>
            <person name="Dixit A."/>
            <person name="Pal A.K."/>
            <person name="Ghazi I.A."/>
            <person name="Yadav M."/>
            <person name="Pandit A."/>
            <person name="Bhargava A."/>
            <person name="Sureshbabu K."/>
            <person name="Batra K."/>
            <person name="Sharma T.R."/>
            <person name="Mohapatra T."/>
            <person name="Singh N.K."/>
            <person name="Messing J."/>
            <person name="Nelson A.B."/>
            <person name="Fuks G."/>
            <person name="Kavchok S."/>
            <person name="Keizer G."/>
            <person name="Linton E."/>
            <person name="Llaca V."/>
            <person name="Song R."/>
            <person name="Tanyolac B."/>
            <person name="Young S."/>
            <person name="Ho-Il K."/>
            <person name="Hahn J.H."/>
            <person name="Sangsakoo G."/>
            <person name="Vanavichit A."/>
            <person name="de Mattos Luiz.A.T."/>
            <person name="Zimmer P.D."/>
            <person name="Malone G."/>
            <person name="Dellagostin O."/>
            <person name="de Oliveira A.C."/>
            <person name="Bevan M."/>
            <person name="Bancroft I."/>
            <person name="Minx P."/>
            <person name="Cordum H."/>
            <person name="Wilson R."/>
            <person name="Cheng Z."/>
            <person name="Jin W."/>
            <person name="Jiang J."/>
            <person name="Leong S.A."/>
            <person name="Iwama H."/>
            <person name="Gojobori T."/>
            <person name="Itoh T."/>
            <person name="Niimura Y."/>
            <person name="Fujii Y."/>
            <person name="Habara T."/>
            <person name="Sakai H."/>
            <person name="Sato Y."/>
            <person name="Wilson G."/>
            <person name="Kumar K."/>
            <person name="McCouch S."/>
            <person name="Juretic N."/>
            <person name="Hoen D."/>
            <person name="Wright S."/>
            <person name="Bruskiewich R."/>
            <person name="Bureau T."/>
            <person name="Miyao A."/>
            <person name="Hirochika H."/>
            <person name="Nishikawa T."/>
            <person name="Kadowaki K."/>
            <person name="Sugiura M."/>
            <person name="Burr B."/>
            <person name="Sasaki T."/>
        </authorList>
    </citation>
    <scope>NUCLEOTIDE SEQUENCE [LARGE SCALE GENOMIC DNA]</scope>
    <source>
        <strain evidence="6">cv. Nipponbare</strain>
    </source>
</reference>
<evidence type="ECO:0000259" key="3">
    <source>
        <dbReference type="Pfam" id="PF05970"/>
    </source>
</evidence>
<keyword evidence="1" id="KW-0547">Nucleotide-binding</keyword>
<dbReference type="GO" id="GO:0043139">
    <property type="term" value="F:5'-3' DNA helicase activity"/>
    <property type="evidence" value="ECO:0007669"/>
    <property type="project" value="UniProtKB-EC"/>
</dbReference>
<comment type="catalytic activity">
    <reaction evidence="1">
        <text>ATP + H2O = ADP + phosphate + H(+)</text>
        <dbReference type="Rhea" id="RHEA:13065"/>
        <dbReference type="ChEBI" id="CHEBI:15377"/>
        <dbReference type="ChEBI" id="CHEBI:15378"/>
        <dbReference type="ChEBI" id="CHEBI:30616"/>
        <dbReference type="ChEBI" id="CHEBI:43474"/>
        <dbReference type="ChEBI" id="CHEBI:456216"/>
        <dbReference type="EC" id="5.6.2.3"/>
    </reaction>
</comment>
<dbReference type="CDD" id="cd04480">
    <property type="entry name" value="RPA1_DBD_A_like"/>
    <property type="match status" value="1"/>
</dbReference>
<dbReference type="PANTHER" id="PTHR10492">
    <property type="match status" value="1"/>
</dbReference>
<keyword evidence="1" id="KW-0378">Hydrolase</keyword>
<dbReference type="GO" id="GO:0006281">
    <property type="term" value="P:DNA repair"/>
    <property type="evidence" value="ECO:0007669"/>
    <property type="project" value="UniProtKB-KW"/>
</dbReference>
<dbReference type="GO" id="GO:0000723">
    <property type="term" value="P:telomere maintenance"/>
    <property type="evidence" value="ECO:0007669"/>
    <property type="project" value="InterPro"/>
</dbReference>
<keyword evidence="1" id="KW-0233">DNA recombination</keyword>
<feature type="region of interest" description="Disordered" evidence="2">
    <location>
        <begin position="1279"/>
        <end position="1302"/>
    </location>
</feature>
<dbReference type="PANTHER" id="PTHR10492:SF57">
    <property type="entry name" value="ATP-DEPENDENT DNA HELICASE"/>
    <property type="match status" value="1"/>
</dbReference>
<proteinExistence type="inferred from homology"/>
<dbReference type="GO" id="GO:0005524">
    <property type="term" value="F:ATP binding"/>
    <property type="evidence" value="ECO:0007669"/>
    <property type="project" value="UniProtKB-KW"/>
</dbReference>
<sequence length="1578" mass="178731">MGRSIWNPGTIHGEINRPLPIFLASRNVLPDVSSNLCLSVRHHPSIRKPQIHTSLDIIASSCKHILQFGHDCDHGKIEQYLSIHCGFCTCRRPMHWIQEHLFHHLRRSLTIVIKADNLARQLRVIILHLCLHQTKYFAITPALCLEALQLVLRLANGLSYQPLILEALVVYTVEFQKRGLPHVHIIIWLSKEEPLDAEKVDLRISAQLPNPTLDPIGFEAVTSFMIHGPCGPGISYSPCMSEGRCSKFYPKEFCEHTYILQNGFTQYARPNNQIVTKNGVDIDNRVIVPHNVDLVVKYQDHINLESVNHDGMHKYLFKYVTKVYDCSRAGIRRNSANETINEIDNYLECRCVTPNDVAWRLLQFDIHHTDPSVERLPVHLPLENNVVYTEDDDLEEVIENPGNQKSKLTAWLEANSQFPQAREHTYIEFPEYFTWHASEKYWDIRRGCYNKIGRIAHVDPTKGEKYYLRMLLHIVKGPKTFSEIRNISGQQHPTFRAACEALGLLGDDQEWSHALNDAVHWALPYQLRQLFVTILLFCEVTNPQRLFTEHAQHMSEDFRYRTNQNLSQILQLTENMRLSSQNLSPSDKEELRVFADWVLRVGNGTEPHISIENETNGTFIEIPQSLLLPSDSRNLDSLISFVYDLGYEPSNITTYFCDRAILSPTNKVVSEINNKIIAQVTAAEISYYSSDTIDDSCANHSTLEALYPTEFRNTISLNGLPDHVLHLKIGVSIMLLRNLDPSRGLCNGTRLIVTQLTTRIIEGEIMTGKAKGSKAYIPRIITTSAQSKWPFKLKRRQFPIRLSYAMTINKSQGQTLQKMGSATKLKQINLGQQNLKVFGRLIRLWDAKNMASASTPTIFNIDGVILDEEGTMVQFTIPKKLENEFRPSLTLGCVYMFVDVNTVDIKNKKYIYHHQKYMLQFKSSTKVHHLESRGSSIPNYGFEFCPFDQIPSKSGISKPLIDLIGVISHVGPYDYAGKTSSKKNRKLKIRSKDEQEQEIVLWGEYGGSFDEAFVLQKSTDHKIVVAILAGLTAGTYLGKTEATSSSATQIYFDSDITEIAEYQSSYQWDIPTLQQQMPRVEHLTPLQAAGKLYKLEEISRLPISAFEGGNSYSCIAKVSAIVPYTNWYYKICKSCTASYNSNSDTPRCQCQHSMPKPMYKLPLTIKDESGTLDAVAFYNVAEDLVEVNATQATQNLKIDATEHAIALDIAIGKTRLFHIAMNTKYSSHFTINYVLKKSYPVENENTSLILPTLENTKVAKESATKQLATDEGLTTMEHCSKEDQHPTTPPSLQPPETTLDNNTVNQIIPSAKRALQFEKELHIDQPRTETSTNGEENQLQQPKIADQQPSGHKEQMDQQPEKNRNHEAQLIHTNYLQAVSKITASKSIAIYITLQGKSSTDDLSKLQPTQAHVWEKNATPKSKEKAKAKKNCTLYKVRNKLTKALSARQTPHVDFFLYSREKIRSCGLLVLIDPLVSFLSYFPNDEEDHGTGSLLGNASQSGWHFPPFIDRLSSLPVSRLKLMIGHPIRPFSVSAPSDEVQGRFVLSPTKWAPSVVLSSPGRKSVRGPDFIQDDEPGV</sequence>
<dbReference type="EC" id="5.6.2.3" evidence="1"/>
<feature type="domain" description="DNA helicase Pif1-like DEAD-box helicase" evidence="3">
    <location>
        <begin position="568"/>
        <end position="607"/>
    </location>
</feature>
<dbReference type="SUPFAM" id="SSF50249">
    <property type="entry name" value="Nucleic acid-binding proteins"/>
    <property type="match status" value="3"/>
</dbReference>
<dbReference type="Pfam" id="PF21530">
    <property type="entry name" value="Pif1_2B_dom"/>
    <property type="match status" value="1"/>
</dbReference>
<dbReference type="KEGG" id="dosa:Os08g0522100"/>
<evidence type="ECO:0000256" key="1">
    <source>
        <dbReference type="RuleBase" id="RU363044"/>
    </source>
</evidence>
<dbReference type="SUPFAM" id="SSF52540">
    <property type="entry name" value="P-loop containing nucleoside triphosphate hydrolases"/>
    <property type="match status" value="1"/>
</dbReference>
<name>Q0J4B7_ORYSJ</name>
<keyword evidence="1" id="KW-0234">DNA repair</keyword>
<feature type="region of interest" description="Disordered" evidence="2">
    <location>
        <begin position="1324"/>
        <end position="1364"/>
    </location>
</feature>
<evidence type="ECO:0000313" key="6">
    <source>
        <dbReference type="Proteomes" id="UP000000763"/>
    </source>
</evidence>
<keyword evidence="1" id="KW-0067">ATP-binding</keyword>
<feature type="compositionally biased region" description="Polar residues" evidence="2">
    <location>
        <begin position="1328"/>
        <end position="1341"/>
    </location>
</feature>
<dbReference type="GO" id="GO:0006310">
    <property type="term" value="P:DNA recombination"/>
    <property type="evidence" value="ECO:0007669"/>
    <property type="project" value="UniProtKB-KW"/>
</dbReference>
<comment type="similarity">
    <text evidence="1">Belongs to the helicase family.</text>
</comment>
<feature type="compositionally biased region" description="Basic and acidic residues" evidence="2">
    <location>
        <begin position="1351"/>
        <end position="1364"/>
    </location>
</feature>
<dbReference type="InterPro" id="IPR049163">
    <property type="entry name" value="Pif1-like_2B_dom"/>
</dbReference>
<feature type="domain" description="DNA helicase Pif1-like 2B" evidence="4">
    <location>
        <begin position="710"/>
        <end position="756"/>
    </location>
</feature>
<keyword evidence="1" id="KW-0347">Helicase</keyword>
<evidence type="ECO:0000259" key="4">
    <source>
        <dbReference type="Pfam" id="PF21530"/>
    </source>
</evidence>
<dbReference type="InterPro" id="IPR027417">
    <property type="entry name" value="P-loop_NTPase"/>
</dbReference>
<dbReference type="EMBL" id="AP008214">
    <property type="protein sequence ID" value="BAF24192.1"/>
    <property type="molecule type" value="Genomic_DNA"/>
</dbReference>